<dbReference type="Pfam" id="PF05635">
    <property type="entry name" value="23S_rRNA_IVP"/>
    <property type="match status" value="1"/>
</dbReference>
<dbReference type="Gene3D" id="1.20.1440.60">
    <property type="entry name" value="23S rRNA-intervening sequence"/>
    <property type="match status" value="1"/>
</dbReference>
<dbReference type="Proteomes" id="UP000185860">
    <property type="component" value="Unassembled WGS sequence"/>
</dbReference>
<gene>
    <name evidence="1" type="ORF">NIES2119_24565</name>
</gene>
<dbReference type="STRING" id="454136.NIES2119_24565"/>
<evidence type="ECO:0000313" key="1">
    <source>
        <dbReference type="EMBL" id="OKH32918.1"/>
    </source>
</evidence>
<dbReference type="InterPro" id="IPR012657">
    <property type="entry name" value="23S_rRNA-intervening_sequence"/>
</dbReference>
<comment type="caution">
    <text evidence="1">The sequence shown here is derived from an EMBL/GenBank/DDBJ whole genome shotgun (WGS) entry which is preliminary data.</text>
</comment>
<protein>
    <recommendedName>
        <fullName evidence="3">Four helix bundle protein</fullName>
    </recommendedName>
</protein>
<organism evidence="1 2">
    <name type="scientific">[Phormidium ambiguum] IAM M-71</name>
    <dbReference type="NCBI Taxonomy" id="454136"/>
    <lineage>
        <taxon>Bacteria</taxon>
        <taxon>Bacillati</taxon>
        <taxon>Cyanobacteriota</taxon>
        <taxon>Cyanophyceae</taxon>
        <taxon>Oscillatoriophycideae</taxon>
        <taxon>Aerosakkonematales</taxon>
        <taxon>Aerosakkonemataceae</taxon>
        <taxon>Floridanema</taxon>
    </lineage>
</organism>
<evidence type="ECO:0008006" key="3">
    <source>
        <dbReference type="Google" id="ProtNLM"/>
    </source>
</evidence>
<dbReference type="SUPFAM" id="SSF158446">
    <property type="entry name" value="IVS-encoded protein-like"/>
    <property type="match status" value="1"/>
</dbReference>
<dbReference type="NCBIfam" id="TIGR02436">
    <property type="entry name" value="four helix bundle protein"/>
    <property type="match status" value="1"/>
</dbReference>
<name>A0A1U7I920_9CYAN</name>
<dbReference type="RefSeq" id="WP_073596135.1">
    <property type="nucleotide sequence ID" value="NZ_MRCE01000034.1"/>
</dbReference>
<accession>A0A1U7I920</accession>
<dbReference type="InterPro" id="IPR036583">
    <property type="entry name" value="23S_rRNA_IVS_sf"/>
</dbReference>
<evidence type="ECO:0000313" key="2">
    <source>
        <dbReference type="Proteomes" id="UP000185860"/>
    </source>
</evidence>
<dbReference type="AlphaFoldDB" id="A0A1U7I920"/>
<dbReference type="OrthoDB" id="485094at2"/>
<dbReference type="EMBL" id="MRCE01000034">
    <property type="protein sequence ID" value="OKH32918.1"/>
    <property type="molecule type" value="Genomic_DNA"/>
</dbReference>
<reference evidence="1 2" key="1">
    <citation type="submission" date="2016-11" db="EMBL/GenBank/DDBJ databases">
        <title>Draft Genome Sequences of Nine Cyanobacterial Strains from Diverse Habitats.</title>
        <authorList>
            <person name="Zhu T."/>
            <person name="Hou S."/>
            <person name="Lu X."/>
            <person name="Hess W.R."/>
        </authorList>
    </citation>
    <scope>NUCLEOTIDE SEQUENCE [LARGE SCALE GENOMIC DNA]</scope>
    <source>
        <strain evidence="1 2">IAM M-71</strain>
    </source>
</reference>
<proteinExistence type="predicted"/>
<sequence>MGKPEFERLPVYQLSEKLANEIWRLVQDWDDFNKDSLGKQIIISTDCIGANIAAGTVQEQQENQQLVRQARGCLFETIHGLRLAWNRKLITESQAKKIKPIIDELSAKLNAYLKSLGS</sequence>